<organism evidence="1 2">
    <name type="scientific">Spiromyces aspiralis</name>
    <dbReference type="NCBI Taxonomy" id="68401"/>
    <lineage>
        <taxon>Eukaryota</taxon>
        <taxon>Fungi</taxon>
        <taxon>Fungi incertae sedis</taxon>
        <taxon>Zoopagomycota</taxon>
        <taxon>Kickxellomycotina</taxon>
        <taxon>Kickxellomycetes</taxon>
        <taxon>Kickxellales</taxon>
        <taxon>Kickxellaceae</taxon>
        <taxon>Spiromyces</taxon>
    </lineage>
</organism>
<evidence type="ECO:0000313" key="1">
    <source>
        <dbReference type="EMBL" id="KAJ1672905.1"/>
    </source>
</evidence>
<gene>
    <name evidence="1" type="ORF">EV182_006258</name>
</gene>
<reference evidence="1" key="1">
    <citation type="submission" date="2022-06" db="EMBL/GenBank/DDBJ databases">
        <title>Phylogenomic reconstructions and comparative analyses of Kickxellomycotina fungi.</title>
        <authorList>
            <person name="Reynolds N.K."/>
            <person name="Stajich J.E."/>
            <person name="Barry K."/>
            <person name="Grigoriev I.V."/>
            <person name="Crous P."/>
            <person name="Smith M.E."/>
        </authorList>
    </citation>
    <scope>NUCLEOTIDE SEQUENCE</scope>
    <source>
        <strain evidence="1">RSA 2271</strain>
    </source>
</reference>
<evidence type="ECO:0000313" key="2">
    <source>
        <dbReference type="Proteomes" id="UP001145114"/>
    </source>
</evidence>
<dbReference type="EMBL" id="JAMZIH010007656">
    <property type="protein sequence ID" value="KAJ1672905.1"/>
    <property type="molecule type" value="Genomic_DNA"/>
</dbReference>
<dbReference type="Proteomes" id="UP001145114">
    <property type="component" value="Unassembled WGS sequence"/>
</dbReference>
<proteinExistence type="predicted"/>
<keyword evidence="2" id="KW-1185">Reference proteome</keyword>
<accession>A0ACC1H8X3</accession>
<feature type="non-terminal residue" evidence="1">
    <location>
        <position position="168"/>
    </location>
</feature>
<protein>
    <submittedName>
        <fullName evidence="1">Uncharacterized protein</fullName>
    </submittedName>
</protein>
<sequence>MSTAGVPVSTTQPDQQQHHHHQQTQEQQQQGQTTGGRRPVNTSKRAAQNRAAQRAFRQRRDQYIKSLELKASRYEEMEGRLRQYHHRILMLEHENIELRRRLGLNTDLFPGRLHSDIVSLTTTYPPRLISVPPQEISLDHTAGRTTPIYTVPQPPPPAPSSAAQQQGP</sequence>
<comment type="caution">
    <text evidence="1">The sequence shown here is derived from an EMBL/GenBank/DDBJ whole genome shotgun (WGS) entry which is preliminary data.</text>
</comment>
<name>A0ACC1H8X3_9FUNG</name>